<dbReference type="InterPro" id="IPR016181">
    <property type="entry name" value="Acyl_CoA_acyltransferase"/>
</dbReference>
<dbReference type="STRING" id="573570.F7310_07395"/>
<keyword evidence="1" id="KW-0808">Transferase</keyword>
<dbReference type="Gene3D" id="3.40.630.30">
    <property type="match status" value="1"/>
</dbReference>
<gene>
    <name evidence="4" type="ORF">F7310_07395</name>
</gene>
<protein>
    <recommendedName>
        <fullName evidence="3">N-acetyltransferase domain-containing protein</fullName>
    </recommendedName>
</protein>
<evidence type="ECO:0000256" key="1">
    <source>
        <dbReference type="ARBA" id="ARBA00022679"/>
    </source>
</evidence>
<reference evidence="4 5" key="1">
    <citation type="journal article" date="2016" name="Appl. Environ. Microbiol.">
        <title>Whole genome relationships among Francisella bacteria of diverse origin define new species and provide specific regions for detection.</title>
        <authorList>
            <person name="Challacombe J.F."/>
            <person name="Petersen J.M."/>
            <person name="Gallegos-Graves V."/>
            <person name="Hodge D."/>
            <person name="Pillai S."/>
            <person name="Kuske C.R."/>
        </authorList>
    </citation>
    <scope>NUCLEOTIDE SEQUENCE [LARGE SCALE GENOMIC DNA]</scope>
    <source>
        <strain evidence="5">TX07-7310</strain>
    </source>
</reference>
<sequence length="147" mass="17165">MILREAYEKDFDQMIEIWEASVRATHDFLTENDILSLKKLIRSEIFYLDSINIKVLEKGDEILGFIGTANDNIEMLFIAPSYFGKRIGKYLLDYAINDRKCTKVEVNEQNPRAISFYKKYGFVIKSRSKVDHQGNPFPILYLELKNA</sequence>
<evidence type="ECO:0000313" key="5">
    <source>
        <dbReference type="Proteomes" id="UP000184222"/>
    </source>
</evidence>
<dbReference type="PROSITE" id="PS51186">
    <property type="entry name" value="GNAT"/>
    <property type="match status" value="1"/>
</dbReference>
<dbReference type="GO" id="GO:0016747">
    <property type="term" value="F:acyltransferase activity, transferring groups other than amino-acyl groups"/>
    <property type="evidence" value="ECO:0007669"/>
    <property type="project" value="InterPro"/>
</dbReference>
<feature type="domain" description="N-acetyltransferase" evidence="3">
    <location>
        <begin position="1"/>
        <end position="147"/>
    </location>
</feature>
<dbReference type="PANTHER" id="PTHR43800">
    <property type="entry name" value="PEPTIDYL-LYSINE N-ACETYLTRANSFERASE YJAB"/>
    <property type="match status" value="1"/>
</dbReference>
<dbReference type="InterPro" id="IPR000182">
    <property type="entry name" value="GNAT_dom"/>
</dbReference>
<dbReference type="Proteomes" id="UP000184222">
    <property type="component" value="Chromosome"/>
</dbReference>
<organism evidence="4 5">
    <name type="scientific">Francisella uliginis</name>
    <dbReference type="NCBI Taxonomy" id="573570"/>
    <lineage>
        <taxon>Bacteria</taxon>
        <taxon>Pseudomonadati</taxon>
        <taxon>Pseudomonadota</taxon>
        <taxon>Gammaproteobacteria</taxon>
        <taxon>Thiotrichales</taxon>
        <taxon>Francisellaceae</taxon>
        <taxon>Francisella</taxon>
    </lineage>
</organism>
<dbReference type="KEGG" id="frx:F7310_07395"/>
<dbReference type="OrthoDB" id="9789605at2"/>
<dbReference type="EMBL" id="CP016796">
    <property type="protein sequence ID" value="API87194.1"/>
    <property type="molecule type" value="Genomic_DNA"/>
</dbReference>
<evidence type="ECO:0000256" key="2">
    <source>
        <dbReference type="ARBA" id="ARBA00023315"/>
    </source>
</evidence>
<dbReference type="Pfam" id="PF13508">
    <property type="entry name" value="Acetyltransf_7"/>
    <property type="match status" value="1"/>
</dbReference>
<dbReference type="CDD" id="cd04301">
    <property type="entry name" value="NAT_SF"/>
    <property type="match status" value="1"/>
</dbReference>
<proteinExistence type="predicted"/>
<evidence type="ECO:0000313" key="4">
    <source>
        <dbReference type="EMBL" id="API87194.1"/>
    </source>
</evidence>
<evidence type="ECO:0000259" key="3">
    <source>
        <dbReference type="PROSITE" id="PS51186"/>
    </source>
</evidence>
<name>A0A1L4BTP9_9GAMM</name>
<dbReference type="PANTHER" id="PTHR43800:SF1">
    <property type="entry name" value="PEPTIDYL-LYSINE N-ACETYLTRANSFERASE YJAB"/>
    <property type="match status" value="1"/>
</dbReference>
<keyword evidence="5" id="KW-1185">Reference proteome</keyword>
<keyword evidence="2" id="KW-0012">Acyltransferase</keyword>
<dbReference type="RefSeq" id="WP_072712906.1">
    <property type="nucleotide sequence ID" value="NZ_CP016796.1"/>
</dbReference>
<dbReference type="SUPFAM" id="SSF55729">
    <property type="entry name" value="Acyl-CoA N-acyltransferases (Nat)"/>
    <property type="match status" value="1"/>
</dbReference>
<accession>A0A1L4BTP9</accession>
<dbReference type="AlphaFoldDB" id="A0A1L4BTP9"/>